<dbReference type="GO" id="GO:0051539">
    <property type="term" value="F:4 iron, 4 sulfur cluster binding"/>
    <property type="evidence" value="ECO:0007669"/>
    <property type="project" value="UniProtKB-UniRule"/>
</dbReference>
<evidence type="ECO:0000256" key="5">
    <source>
        <dbReference type="ARBA" id="ARBA00012045"/>
    </source>
</evidence>
<dbReference type="SMART" id="SM00478">
    <property type="entry name" value="ENDO3c"/>
    <property type="match status" value="1"/>
</dbReference>
<evidence type="ECO:0000256" key="9">
    <source>
        <dbReference type="ARBA" id="ARBA00022763"/>
    </source>
</evidence>
<evidence type="ECO:0000256" key="17">
    <source>
        <dbReference type="ARBA" id="ARBA00058024"/>
    </source>
</evidence>
<keyword evidence="22" id="KW-1185">Reference proteome</keyword>
<evidence type="ECO:0000256" key="3">
    <source>
        <dbReference type="ARBA" id="ARBA00004173"/>
    </source>
</evidence>
<organism evidence="21 22">
    <name type="scientific">Chiloscyllium punctatum</name>
    <name type="common">Brownbanded bambooshark</name>
    <name type="synonym">Hemiscyllium punctatum</name>
    <dbReference type="NCBI Taxonomy" id="137246"/>
    <lineage>
        <taxon>Eukaryota</taxon>
        <taxon>Metazoa</taxon>
        <taxon>Chordata</taxon>
        <taxon>Craniata</taxon>
        <taxon>Vertebrata</taxon>
        <taxon>Chondrichthyes</taxon>
        <taxon>Elasmobranchii</taxon>
        <taxon>Galeomorphii</taxon>
        <taxon>Galeoidea</taxon>
        <taxon>Orectolobiformes</taxon>
        <taxon>Hemiscylliidae</taxon>
        <taxon>Chiloscyllium</taxon>
    </lineage>
</organism>
<dbReference type="GO" id="GO:0006284">
    <property type="term" value="P:base-excision repair"/>
    <property type="evidence" value="ECO:0007669"/>
    <property type="project" value="UniProtKB-UniRule"/>
</dbReference>
<dbReference type="STRING" id="137246.A0A401S983"/>
<dbReference type="OrthoDB" id="10248838at2759"/>
<dbReference type="FunFam" id="1.10.340.30:FF:000002">
    <property type="entry name" value="Adenine DNA glycosylase"/>
    <property type="match status" value="1"/>
</dbReference>
<dbReference type="SMART" id="SM00525">
    <property type="entry name" value="FES"/>
    <property type="match status" value="1"/>
</dbReference>
<dbReference type="GO" id="GO:0006298">
    <property type="term" value="P:mismatch repair"/>
    <property type="evidence" value="ECO:0007669"/>
    <property type="project" value="TreeGrafter"/>
</dbReference>
<dbReference type="GO" id="GO:0005634">
    <property type="term" value="C:nucleus"/>
    <property type="evidence" value="ECO:0007669"/>
    <property type="project" value="UniProtKB-SubCell"/>
</dbReference>
<evidence type="ECO:0000313" key="21">
    <source>
        <dbReference type="EMBL" id="GCC26934.1"/>
    </source>
</evidence>
<comment type="function">
    <text evidence="17">Involved in oxidative DNA damage repair. Initiates repair of A*oxoG to C*G by removing the inappropriately paired adenine base from the DNA backbone. Possesses both adenine and 2-OH-A DNA glycosylase activities.</text>
</comment>
<dbReference type="PANTHER" id="PTHR42944">
    <property type="entry name" value="ADENINE DNA GLYCOSYLASE"/>
    <property type="match status" value="1"/>
</dbReference>
<name>A0A401S983_CHIPU</name>
<comment type="catalytic activity">
    <reaction evidence="1 18">
        <text>Hydrolyzes free adenine bases from 7,8-dihydro-8-oxoguanine:adenine mismatched double-stranded DNA, leaving an apurinic site.</text>
        <dbReference type="EC" id="3.2.2.31"/>
    </reaction>
</comment>
<dbReference type="InterPro" id="IPR003265">
    <property type="entry name" value="HhH-GPD_domain"/>
</dbReference>
<evidence type="ECO:0000256" key="8">
    <source>
        <dbReference type="ARBA" id="ARBA00022723"/>
    </source>
</evidence>
<feature type="region of interest" description="Disordered" evidence="19">
    <location>
        <begin position="1"/>
        <end position="27"/>
    </location>
</feature>
<evidence type="ECO:0000256" key="12">
    <source>
        <dbReference type="ARBA" id="ARBA00023014"/>
    </source>
</evidence>
<dbReference type="SUPFAM" id="SSF55811">
    <property type="entry name" value="Nudix"/>
    <property type="match status" value="1"/>
</dbReference>
<comment type="similarity">
    <text evidence="4 18">Belongs to the Nth/MutY family.</text>
</comment>
<dbReference type="InterPro" id="IPR023170">
    <property type="entry name" value="HhH_base_excis_C"/>
</dbReference>
<dbReference type="AlphaFoldDB" id="A0A401S983"/>
<evidence type="ECO:0000256" key="18">
    <source>
        <dbReference type="RuleBase" id="RU365096"/>
    </source>
</evidence>
<dbReference type="InterPro" id="IPR004036">
    <property type="entry name" value="Endonuclease-III-like_CS2"/>
</dbReference>
<feature type="domain" description="HhH-GPD" evidence="20">
    <location>
        <begin position="102"/>
        <end position="254"/>
    </location>
</feature>
<feature type="compositionally biased region" description="Basic residues" evidence="19">
    <location>
        <begin position="12"/>
        <end position="21"/>
    </location>
</feature>
<keyword evidence="15" id="KW-0539">Nucleus</keyword>
<dbReference type="GO" id="GO:0046872">
    <property type="term" value="F:metal ion binding"/>
    <property type="evidence" value="ECO:0007669"/>
    <property type="project" value="UniProtKB-UniRule"/>
</dbReference>
<dbReference type="Gene3D" id="1.10.1670.10">
    <property type="entry name" value="Helix-hairpin-Helix base-excision DNA repair enzymes (C-terminal)"/>
    <property type="match status" value="1"/>
</dbReference>
<dbReference type="GO" id="GO:0032357">
    <property type="term" value="F:oxidized purine DNA binding"/>
    <property type="evidence" value="ECO:0007669"/>
    <property type="project" value="TreeGrafter"/>
</dbReference>
<evidence type="ECO:0000256" key="2">
    <source>
        <dbReference type="ARBA" id="ARBA00004123"/>
    </source>
</evidence>
<evidence type="ECO:0000256" key="15">
    <source>
        <dbReference type="ARBA" id="ARBA00023242"/>
    </source>
</evidence>
<keyword evidence="7" id="KW-0004">4Fe-4S</keyword>
<gene>
    <name evidence="21" type="ORF">chiPu_0005354</name>
</gene>
<keyword evidence="11 18" id="KW-0408">Iron</keyword>
<evidence type="ECO:0000256" key="10">
    <source>
        <dbReference type="ARBA" id="ARBA00022801"/>
    </source>
</evidence>
<evidence type="ECO:0000259" key="20">
    <source>
        <dbReference type="SMART" id="SM00478"/>
    </source>
</evidence>
<dbReference type="FunFam" id="3.90.79.10:FF:000026">
    <property type="entry name" value="Adenine DNA glycosylase"/>
    <property type="match status" value="1"/>
</dbReference>
<dbReference type="GO" id="GO:0005739">
    <property type="term" value="C:mitochondrion"/>
    <property type="evidence" value="ECO:0007669"/>
    <property type="project" value="UniProtKB-SubCell"/>
</dbReference>
<keyword evidence="14" id="KW-0234">DNA repair</keyword>
<evidence type="ECO:0000256" key="4">
    <source>
        <dbReference type="ARBA" id="ARBA00008343"/>
    </source>
</evidence>
<dbReference type="Gene3D" id="1.10.340.30">
    <property type="entry name" value="Hypothetical protein, domain 2"/>
    <property type="match status" value="1"/>
</dbReference>
<comment type="cofactor">
    <cofactor evidence="18">
        <name>[4Fe-4S] cluster</name>
        <dbReference type="ChEBI" id="CHEBI:49883"/>
    </cofactor>
    <text evidence="18">Binds 1 [4Fe-4S] cluster.</text>
</comment>
<accession>A0A401S983</accession>
<dbReference type="EMBL" id="BEZZ01000144">
    <property type="protein sequence ID" value="GCC26934.1"/>
    <property type="molecule type" value="Genomic_DNA"/>
</dbReference>
<evidence type="ECO:0000256" key="14">
    <source>
        <dbReference type="ARBA" id="ARBA00023204"/>
    </source>
</evidence>
<evidence type="ECO:0000256" key="1">
    <source>
        <dbReference type="ARBA" id="ARBA00000843"/>
    </source>
</evidence>
<sequence>MSKMRTTERLRKASLKRKKNVKSSSQSKKLCQEQIKVEVPRILTGKEATYHSFKDLIEIHSIRACLLSWYDKSKRELPWRRMAVTESDLNKRAYAVWVSEIMLQQTQVVTVINYYNKWMQRWPTLQDLAKATLEEVNEMWSGLGYYSRGRRLYEGAQKVISEFKGEMPQNAEELQKQLPGVGKYTASAIASIAFGQVTGVVDGNAVRVLCRVRAIGADSTSSTVIEALWMLANTLVDPLRPGDFNQAIMELGATVCTPKAPLCSECPVKAHCRAYHQVLKKQESVSKRLLGNTLSKISPTPDIEECENCSLCLPDKESWVGSLGVMNFPRKAAKKLPRAERTLTCVVTRKRTAGDAEEYFLVQRPNIGLLAGMWEFPSILLESVMTEKEQKCKILDRLTELLGSSVTEKNFQYLGEVVHIFSHIHQTYVVYSNSLNSASIDTVKQGRKKCPSFRWVTKTEFQQSAVSTAMKKVLQLFSHSSTDGKLLDKDVKRIYGSETNRNKQKERKHKTSTNHGGKQLSVDSFFRPTVKESL</sequence>
<evidence type="ECO:0000256" key="7">
    <source>
        <dbReference type="ARBA" id="ARBA00022485"/>
    </source>
</evidence>
<dbReference type="InterPro" id="IPR011257">
    <property type="entry name" value="DNA_glycosylase"/>
</dbReference>
<comment type="function">
    <text evidence="18">Adenine glycosylase active on G-A mispairs.</text>
</comment>
<keyword evidence="13" id="KW-0496">Mitochondrion</keyword>
<dbReference type="GO" id="GO:0000701">
    <property type="term" value="F:purine-specific mismatch base pair DNA N-glycosylase activity"/>
    <property type="evidence" value="ECO:0007669"/>
    <property type="project" value="UniProtKB-EC"/>
</dbReference>
<feature type="compositionally biased region" description="Basic and acidic residues" evidence="19">
    <location>
        <begin position="494"/>
        <end position="503"/>
    </location>
</feature>
<dbReference type="PROSITE" id="PS01155">
    <property type="entry name" value="ENDONUCLEASE_III_2"/>
    <property type="match status" value="1"/>
</dbReference>
<dbReference type="InterPro" id="IPR015797">
    <property type="entry name" value="NUDIX_hydrolase-like_dom_sf"/>
</dbReference>
<proteinExistence type="inferred from homology"/>
<evidence type="ECO:0000256" key="16">
    <source>
        <dbReference type="ARBA" id="ARBA00023295"/>
    </source>
</evidence>
<dbReference type="InterPro" id="IPR000445">
    <property type="entry name" value="HhH_motif"/>
</dbReference>
<dbReference type="SUPFAM" id="SSF48150">
    <property type="entry name" value="DNA-glycosylase"/>
    <property type="match status" value="1"/>
</dbReference>
<comment type="caution">
    <text evidence="21">The sequence shown here is derived from an EMBL/GenBank/DDBJ whole genome shotgun (WGS) entry which is preliminary data.</text>
</comment>
<dbReference type="EC" id="3.2.2.31" evidence="5 18"/>
<dbReference type="Pfam" id="PF14815">
    <property type="entry name" value="NUDIX_4"/>
    <property type="match status" value="1"/>
</dbReference>
<dbReference type="GO" id="GO:0034039">
    <property type="term" value="F:8-oxo-7,8-dihydroguanine DNA N-glycosylase activity"/>
    <property type="evidence" value="ECO:0007669"/>
    <property type="project" value="TreeGrafter"/>
</dbReference>
<evidence type="ECO:0000256" key="6">
    <source>
        <dbReference type="ARBA" id="ARBA00022023"/>
    </source>
</evidence>
<evidence type="ECO:0000256" key="13">
    <source>
        <dbReference type="ARBA" id="ARBA00023128"/>
    </source>
</evidence>
<keyword evidence="9 18" id="KW-0227">DNA damage</keyword>
<dbReference type="PANTHER" id="PTHR42944:SF1">
    <property type="entry name" value="ADENINE DNA GLYCOSYLASE"/>
    <property type="match status" value="1"/>
</dbReference>
<feature type="compositionally biased region" description="Basic and acidic residues" evidence="19">
    <location>
        <begin position="1"/>
        <end position="11"/>
    </location>
</feature>
<dbReference type="OMA" id="CRPGDFN"/>
<dbReference type="CDD" id="cd00056">
    <property type="entry name" value="ENDO3c"/>
    <property type="match status" value="1"/>
</dbReference>
<dbReference type="InterPro" id="IPR044298">
    <property type="entry name" value="MIG/MutY"/>
</dbReference>
<dbReference type="Proteomes" id="UP000287033">
    <property type="component" value="Unassembled WGS sequence"/>
</dbReference>
<evidence type="ECO:0000256" key="11">
    <source>
        <dbReference type="ARBA" id="ARBA00023004"/>
    </source>
</evidence>
<dbReference type="FunFam" id="1.10.1670.10:FF:000002">
    <property type="entry name" value="Adenine DNA glycosylase"/>
    <property type="match status" value="1"/>
</dbReference>
<protein>
    <recommendedName>
        <fullName evidence="6 18">Adenine DNA glycosylase</fullName>
        <ecNumber evidence="5 18">3.2.2.31</ecNumber>
    </recommendedName>
</protein>
<dbReference type="Pfam" id="PF00633">
    <property type="entry name" value="HHH"/>
    <property type="match status" value="1"/>
</dbReference>
<keyword evidence="10" id="KW-0378">Hydrolase</keyword>
<feature type="region of interest" description="Disordered" evidence="19">
    <location>
        <begin position="494"/>
        <end position="534"/>
    </location>
</feature>
<evidence type="ECO:0000256" key="19">
    <source>
        <dbReference type="SAM" id="MobiDB-lite"/>
    </source>
</evidence>
<keyword evidence="12" id="KW-0411">Iron-sulfur</keyword>
<evidence type="ECO:0000313" key="22">
    <source>
        <dbReference type="Proteomes" id="UP000287033"/>
    </source>
</evidence>
<dbReference type="GO" id="GO:0035485">
    <property type="term" value="F:adenine/guanine mispair binding"/>
    <property type="evidence" value="ECO:0007669"/>
    <property type="project" value="TreeGrafter"/>
</dbReference>
<dbReference type="Pfam" id="PF00730">
    <property type="entry name" value="HhH-GPD"/>
    <property type="match status" value="1"/>
</dbReference>
<keyword evidence="8" id="KW-0479">Metal-binding</keyword>
<comment type="subcellular location">
    <subcellularLocation>
        <location evidence="3">Mitochondrion</location>
    </subcellularLocation>
    <subcellularLocation>
        <location evidence="2">Nucleus</location>
    </subcellularLocation>
</comment>
<dbReference type="InterPro" id="IPR003651">
    <property type="entry name" value="Endonuclease3_FeS-loop_motif"/>
</dbReference>
<dbReference type="Gene3D" id="3.90.79.10">
    <property type="entry name" value="Nucleoside Triphosphate Pyrophosphohydrolase"/>
    <property type="match status" value="1"/>
</dbReference>
<keyword evidence="16 18" id="KW-0326">Glycosidase</keyword>
<dbReference type="InterPro" id="IPR029119">
    <property type="entry name" value="MutY_C"/>
</dbReference>
<reference evidence="21 22" key="1">
    <citation type="journal article" date="2018" name="Nat. Ecol. Evol.">
        <title>Shark genomes provide insights into elasmobranch evolution and the origin of vertebrates.</title>
        <authorList>
            <person name="Hara Y"/>
            <person name="Yamaguchi K"/>
            <person name="Onimaru K"/>
            <person name="Kadota M"/>
            <person name="Koyanagi M"/>
            <person name="Keeley SD"/>
            <person name="Tatsumi K"/>
            <person name="Tanaka K"/>
            <person name="Motone F"/>
            <person name="Kageyama Y"/>
            <person name="Nozu R"/>
            <person name="Adachi N"/>
            <person name="Nishimura O"/>
            <person name="Nakagawa R"/>
            <person name="Tanegashima C"/>
            <person name="Kiyatake I"/>
            <person name="Matsumoto R"/>
            <person name="Murakumo K"/>
            <person name="Nishida K"/>
            <person name="Terakita A"/>
            <person name="Kuratani S"/>
            <person name="Sato K"/>
            <person name="Hyodo S Kuraku.S."/>
        </authorList>
    </citation>
    <scope>NUCLEOTIDE SEQUENCE [LARGE SCALE GENOMIC DNA]</scope>
</reference>
<dbReference type="CDD" id="cd03431">
    <property type="entry name" value="NUDIX_DNA_Glycosylase_C-MutY"/>
    <property type="match status" value="1"/>
</dbReference>